<protein>
    <submittedName>
        <fullName evidence="1">Uncharacterized protein</fullName>
    </submittedName>
</protein>
<proteinExistence type="predicted"/>
<reference evidence="1 2" key="1">
    <citation type="journal article" date="2018" name="Cell">
        <title>The Chara Genome: Secondary Complexity and Implications for Plant Terrestrialization.</title>
        <authorList>
            <person name="Nishiyama T."/>
            <person name="Sakayama H."/>
            <person name="Vries J.D."/>
            <person name="Buschmann H."/>
            <person name="Saint-Marcoux D."/>
            <person name="Ullrich K.K."/>
            <person name="Haas F.B."/>
            <person name="Vanderstraeten L."/>
            <person name="Becker D."/>
            <person name="Lang D."/>
            <person name="Vosolsobe S."/>
            <person name="Rombauts S."/>
            <person name="Wilhelmsson P.K.I."/>
            <person name="Janitza P."/>
            <person name="Kern R."/>
            <person name="Heyl A."/>
            <person name="Rumpler F."/>
            <person name="Villalobos L.I.A.C."/>
            <person name="Clay J.M."/>
            <person name="Skokan R."/>
            <person name="Toyoda A."/>
            <person name="Suzuki Y."/>
            <person name="Kagoshima H."/>
            <person name="Schijlen E."/>
            <person name="Tajeshwar N."/>
            <person name="Catarino B."/>
            <person name="Hetherington A.J."/>
            <person name="Saltykova A."/>
            <person name="Bonnot C."/>
            <person name="Breuninger H."/>
            <person name="Symeonidi A."/>
            <person name="Radhakrishnan G.V."/>
            <person name="Van Nieuwerburgh F."/>
            <person name="Deforce D."/>
            <person name="Chang C."/>
            <person name="Karol K.G."/>
            <person name="Hedrich R."/>
            <person name="Ulvskov P."/>
            <person name="Glockner G."/>
            <person name="Delwiche C.F."/>
            <person name="Petrasek J."/>
            <person name="Van de Peer Y."/>
            <person name="Friml J."/>
            <person name="Beilby M."/>
            <person name="Dolan L."/>
            <person name="Kohara Y."/>
            <person name="Sugano S."/>
            <person name="Fujiyama A."/>
            <person name="Delaux P.-M."/>
            <person name="Quint M."/>
            <person name="TheiBen G."/>
            <person name="Hagemann M."/>
            <person name="Harholt J."/>
            <person name="Dunand C."/>
            <person name="Zachgo S."/>
            <person name="Langdale J."/>
            <person name="Maumus F."/>
            <person name="Straeten D.V.D."/>
            <person name="Gould S.B."/>
            <person name="Rensing S.A."/>
        </authorList>
    </citation>
    <scope>NUCLEOTIDE SEQUENCE [LARGE SCALE GENOMIC DNA]</scope>
    <source>
        <strain evidence="1 2">S276</strain>
    </source>
</reference>
<dbReference type="Proteomes" id="UP000265515">
    <property type="component" value="Unassembled WGS sequence"/>
</dbReference>
<organism evidence="1 2">
    <name type="scientific">Chara braunii</name>
    <name type="common">Braun's stonewort</name>
    <dbReference type="NCBI Taxonomy" id="69332"/>
    <lineage>
        <taxon>Eukaryota</taxon>
        <taxon>Viridiplantae</taxon>
        <taxon>Streptophyta</taxon>
        <taxon>Charophyceae</taxon>
        <taxon>Charales</taxon>
        <taxon>Characeae</taxon>
        <taxon>Chara</taxon>
    </lineage>
</organism>
<name>A0A388K7X6_CHABU</name>
<comment type="caution">
    <text evidence="1">The sequence shown here is derived from an EMBL/GenBank/DDBJ whole genome shotgun (WGS) entry which is preliminary data.</text>
</comment>
<evidence type="ECO:0000313" key="2">
    <source>
        <dbReference type="Proteomes" id="UP000265515"/>
    </source>
</evidence>
<dbReference type="Gramene" id="GBG66162">
    <property type="protein sequence ID" value="GBG66162"/>
    <property type="gene ID" value="CBR_g57044"/>
</dbReference>
<evidence type="ECO:0000313" key="1">
    <source>
        <dbReference type="EMBL" id="GBG66162.1"/>
    </source>
</evidence>
<dbReference type="AlphaFoldDB" id="A0A388K7X6"/>
<keyword evidence="2" id="KW-1185">Reference proteome</keyword>
<sequence>MRALDKDYVVGQLEDVLDNLLTTRRCDMELSMEEERQVKNVALDNIRRLIMEYHLRHMHIAAESINNDEVRKEIEWLTGRYLVCPTDKAPHTPTFVCINFIRKLELERLSGPDFVPLQQQPDKVSARLLAQATTFASARHFEDRMPLPHLMTVYKAHKESFRWITNPAGSVLSHIADIYDCLPKFLAVDVQALCASRSDKVMAEHDVRPNYWWPITSLREFVANLPQNVYSIYADNITRCFEAIPTDNSDKGLISVIRFFVQTTME</sequence>
<accession>A0A388K7X6</accession>
<gene>
    <name evidence="1" type="ORF">CBR_g57044</name>
</gene>
<dbReference type="EMBL" id="BFEA01000070">
    <property type="protein sequence ID" value="GBG66162.1"/>
    <property type="molecule type" value="Genomic_DNA"/>
</dbReference>